<organism evidence="3 4">
    <name type="scientific">Microlunatus elymi</name>
    <dbReference type="NCBI Taxonomy" id="2596828"/>
    <lineage>
        <taxon>Bacteria</taxon>
        <taxon>Bacillati</taxon>
        <taxon>Actinomycetota</taxon>
        <taxon>Actinomycetes</taxon>
        <taxon>Propionibacteriales</taxon>
        <taxon>Propionibacteriaceae</taxon>
        <taxon>Microlunatus</taxon>
    </lineage>
</organism>
<dbReference type="AlphaFoldDB" id="A0A516Q3P5"/>
<dbReference type="InterPro" id="IPR039424">
    <property type="entry name" value="SBP_5"/>
</dbReference>
<dbReference type="Proteomes" id="UP000319263">
    <property type="component" value="Chromosome"/>
</dbReference>
<protein>
    <submittedName>
        <fullName evidence="3">ABC transporter family substrate-binding protein</fullName>
    </submittedName>
</protein>
<feature type="chain" id="PRO_5038881857" evidence="1">
    <location>
        <begin position="23"/>
        <end position="575"/>
    </location>
</feature>
<dbReference type="KEGG" id="mik:FOE78_20950"/>
<dbReference type="Gene3D" id="3.90.76.10">
    <property type="entry name" value="Dipeptide-binding Protein, Domain 1"/>
    <property type="match status" value="1"/>
</dbReference>
<feature type="domain" description="Solute-binding protein family 5" evidence="2">
    <location>
        <begin position="122"/>
        <end position="486"/>
    </location>
</feature>
<keyword evidence="1" id="KW-0732">Signal</keyword>
<evidence type="ECO:0000256" key="1">
    <source>
        <dbReference type="SAM" id="SignalP"/>
    </source>
</evidence>
<dbReference type="GO" id="GO:1904680">
    <property type="term" value="F:peptide transmembrane transporter activity"/>
    <property type="evidence" value="ECO:0007669"/>
    <property type="project" value="TreeGrafter"/>
</dbReference>
<dbReference type="InterPro" id="IPR000914">
    <property type="entry name" value="SBP_5_dom"/>
</dbReference>
<dbReference type="PANTHER" id="PTHR30290">
    <property type="entry name" value="PERIPLASMIC BINDING COMPONENT OF ABC TRANSPORTER"/>
    <property type="match status" value="1"/>
</dbReference>
<dbReference type="Pfam" id="PF00496">
    <property type="entry name" value="SBP_bac_5"/>
    <property type="match status" value="1"/>
</dbReference>
<gene>
    <name evidence="3" type="ORF">FOE78_20950</name>
</gene>
<dbReference type="CDD" id="cd08501">
    <property type="entry name" value="PBP2_Lpqw"/>
    <property type="match status" value="1"/>
</dbReference>
<keyword evidence="4" id="KW-1185">Reference proteome</keyword>
<dbReference type="Gene3D" id="3.10.105.10">
    <property type="entry name" value="Dipeptide-binding Protein, Domain 3"/>
    <property type="match status" value="1"/>
</dbReference>
<evidence type="ECO:0000259" key="2">
    <source>
        <dbReference type="Pfam" id="PF00496"/>
    </source>
</evidence>
<dbReference type="RefSeq" id="WP_143987985.1">
    <property type="nucleotide sequence ID" value="NZ_CP041692.1"/>
</dbReference>
<accession>A0A516Q3P5</accession>
<evidence type="ECO:0000313" key="4">
    <source>
        <dbReference type="Proteomes" id="UP000319263"/>
    </source>
</evidence>
<evidence type="ECO:0000313" key="3">
    <source>
        <dbReference type="EMBL" id="QDP98038.1"/>
    </source>
</evidence>
<dbReference type="SUPFAM" id="SSF53850">
    <property type="entry name" value="Periplasmic binding protein-like II"/>
    <property type="match status" value="1"/>
</dbReference>
<dbReference type="EMBL" id="CP041692">
    <property type="protein sequence ID" value="QDP98038.1"/>
    <property type="molecule type" value="Genomic_DNA"/>
</dbReference>
<name>A0A516Q3P5_9ACTN</name>
<dbReference type="GO" id="GO:0015833">
    <property type="term" value="P:peptide transport"/>
    <property type="evidence" value="ECO:0007669"/>
    <property type="project" value="TreeGrafter"/>
</dbReference>
<reference evidence="3 4" key="1">
    <citation type="submission" date="2019-07" db="EMBL/GenBank/DDBJ databases">
        <title>Microlunatus dokdonensis sp. nov. isolated from the rhizospheric soil of the wild plant Elymus tsukushiensis.</title>
        <authorList>
            <person name="Ghim S.-Y."/>
            <person name="Hwang Y.-J."/>
            <person name="Son J.-S."/>
            <person name="Shin J.-H."/>
        </authorList>
    </citation>
    <scope>NUCLEOTIDE SEQUENCE [LARGE SCALE GENOMIC DNA]</scope>
    <source>
        <strain evidence="3 4">KUDC0627</strain>
    </source>
</reference>
<sequence>MRFGKKGLVAGVAAIALSLSLAACGGGSGDNNDQGSSDQSSAAQGSTKLLADYNPQPRDNIKDGGTVTMPIVEVSAQQNTFQADGSAYTNQIWTWYNPQMMFFSPEGKWSANPDYLTDVKDEQKDGNTVITYTINPKAKWNDGSPMTWETFKTTWQDNSGKNSKFIASSTDGYSQIKSVTKGTDDRQAVVTFDGPWAWWQGLFNTVLNPHVNTPDVYNTGYLNKMRPEWGAGPYTIDSADFKTGRVTFKQNPNWWGDKGKLDKVVFQQYEDTASINAFKNGEIDMVSVATKDRLAQVKSMSDITVHRASRLYNGVLELNAGTPILKDPKVRQAIMEGIDRKTVAKIRFNGLDYTEQPPGSFNLLPFQPGYKDAFTEAGYKYDTAAAGKLLDEAGWTKGSDGIREKDGKKLSFELPLTGDDPSIIAQGKAIQSMEKEIGVDMQIKQIASADFSKIFSGGQWDAFMLGFTSSDPFGVAYMCQLYCSTSTSLNKTQTGTPEMDKKIEALWKIADQTKQTEAGMNLEVEVFKQTWGMMPMFNGPTVVATKKGLANLTPEPYSGLDGFGVQPVQNFGWQK</sequence>
<dbReference type="OrthoDB" id="3713816at2"/>
<proteinExistence type="predicted"/>
<feature type="signal peptide" evidence="1">
    <location>
        <begin position="1"/>
        <end position="22"/>
    </location>
</feature>
<dbReference type="Gene3D" id="3.40.190.10">
    <property type="entry name" value="Periplasmic binding protein-like II"/>
    <property type="match status" value="1"/>
</dbReference>
<dbReference type="PANTHER" id="PTHR30290:SF65">
    <property type="entry name" value="MONOACYL PHOSPHATIDYLINOSITOL TETRAMANNOSIDE-BINDING PROTEIN LPQW-RELATED"/>
    <property type="match status" value="1"/>
</dbReference>
<dbReference type="PROSITE" id="PS51257">
    <property type="entry name" value="PROKAR_LIPOPROTEIN"/>
    <property type="match status" value="1"/>
</dbReference>